<protein>
    <submittedName>
        <fullName evidence="2">Uncharacterized protein</fullName>
    </submittedName>
</protein>
<sequence>MRRRSPVESSSKESDYTTSTSDADDGVESGTDPTDVDAFVDGDDKDEDEDEAWLSPNKDHPPEYYLQQLDTFDEQEYTKEDYKDSTTRLINRMEDQWHQCWTYLERVENHDFSTVRDFSTVSPGTLYTFFNWLLSQREGKGGRRRRGTKYASSLGTYWKVFRLVYERATSERLDARMNRSMHKVLRRLAKEHGLRKIGRDKACMYVEDLALVLQTNSATTLIIYSHGCYRIQGLLYLQLGGFTVNRPQAILGLVLVCDNAALLRYRLLETRDEHCQLT</sequence>
<dbReference type="EMBL" id="ML976740">
    <property type="protein sequence ID" value="KAF1966821.1"/>
    <property type="molecule type" value="Genomic_DNA"/>
</dbReference>
<dbReference type="PANTHER" id="PTHR37535">
    <property type="entry name" value="FLUG DOMAIN PROTEIN"/>
    <property type="match status" value="1"/>
</dbReference>
<reference evidence="2" key="1">
    <citation type="journal article" date="2020" name="Stud. Mycol.">
        <title>101 Dothideomycetes genomes: a test case for predicting lifestyles and emergence of pathogens.</title>
        <authorList>
            <person name="Haridas S."/>
            <person name="Albert R."/>
            <person name="Binder M."/>
            <person name="Bloem J."/>
            <person name="Labutti K."/>
            <person name="Salamov A."/>
            <person name="Andreopoulos B."/>
            <person name="Baker S."/>
            <person name="Barry K."/>
            <person name="Bills G."/>
            <person name="Bluhm B."/>
            <person name="Cannon C."/>
            <person name="Castanera R."/>
            <person name="Culley D."/>
            <person name="Daum C."/>
            <person name="Ezra D."/>
            <person name="Gonzalez J."/>
            <person name="Henrissat B."/>
            <person name="Kuo A."/>
            <person name="Liang C."/>
            <person name="Lipzen A."/>
            <person name="Lutzoni F."/>
            <person name="Magnuson J."/>
            <person name="Mondo S."/>
            <person name="Nolan M."/>
            <person name="Ohm R."/>
            <person name="Pangilinan J."/>
            <person name="Park H.-J."/>
            <person name="Ramirez L."/>
            <person name="Alfaro M."/>
            <person name="Sun H."/>
            <person name="Tritt A."/>
            <person name="Yoshinaga Y."/>
            <person name="Zwiers L.-H."/>
            <person name="Turgeon B."/>
            <person name="Goodwin S."/>
            <person name="Spatafora J."/>
            <person name="Crous P."/>
            <person name="Grigoriev I."/>
        </authorList>
    </citation>
    <scope>NUCLEOTIDE SEQUENCE</scope>
    <source>
        <strain evidence="2">CBS 107.79</strain>
    </source>
</reference>
<evidence type="ECO:0000313" key="3">
    <source>
        <dbReference type="Proteomes" id="UP000800036"/>
    </source>
</evidence>
<organism evidence="2 3">
    <name type="scientific">Bimuria novae-zelandiae CBS 107.79</name>
    <dbReference type="NCBI Taxonomy" id="1447943"/>
    <lineage>
        <taxon>Eukaryota</taxon>
        <taxon>Fungi</taxon>
        <taxon>Dikarya</taxon>
        <taxon>Ascomycota</taxon>
        <taxon>Pezizomycotina</taxon>
        <taxon>Dothideomycetes</taxon>
        <taxon>Pleosporomycetidae</taxon>
        <taxon>Pleosporales</taxon>
        <taxon>Massarineae</taxon>
        <taxon>Didymosphaeriaceae</taxon>
        <taxon>Bimuria</taxon>
    </lineage>
</organism>
<gene>
    <name evidence="2" type="ORF">BU23DRAFT_309332</name>
</gene>
<dbReference type="AlphaFoldDB" id="A0A6A5UPF6"/>
<dbReference type="PANTHER" id="PTHR37535:SF2">
    <property type="entry name" value="FINGER DOMAIN PROTEIN, PUTATIVE (AFU_ORTHOLOGUE AFUA_6G09300)-RELATED"/>
    <property type="match status" value="1"/>
</dbReference>
<dbReference type="Pfam" id="PF11917">
    <property type="entry name" value="DUF3435"/>
    <property type="match status" value="1"/>
</dbReference>
<dbReference type="Proteomes" id="UP000800036">
    <property type="component" value="Unassembled WGS sequence"/>
</dbReference>
<accession>A0A6A5UPF6</accession>
<feature type="compositionally biased region" description="Acidic residues" evidence="1">
    <location>
        <begin position="34"/>
        <end position="52"/>
    </location>
</feature>
<name>A0A6A5UPF6_9PLEO</name>
<feature type="region of interest" description="Disordered" evidence="1">
    <location>
        <begin position="1"/>
        <end position="62"/>
    </location>
</feature>
<keyword evidence="3" id="KW-1185">Reference proteome</keyword>
<dbReference type="OrthoDB" id="4485682at2759"/>
<evidence type="ECO:0000256" key="1">
    <source>
        <dbReference type="SAM" id="MobiDB-lite"/>
    </source>
</evidence>
<evidence type="ECO:0000313" key="2">
    <source>
        <dbReference type="EMBL" id="KAF1966821.1"/>
    </source>
</evidence>
<dbReference type="InterPro" id="IPR021842">
    <property type="entry name" value="DUF3435"/>
</dbReference>
<proteinExistence type="predicted"/>